<keyword evidence="1" id="KW-0175">Coiled coil</keyword>
<evidence type="ECO:0000313" key="2">
    <source>
        <dbReference type="EMBL" id="MEB4590778.1"/>
    </source>
</evidence>
<dbReference type="EMBL" id="JAYMYJ010000061">
    <property type="protein sequence ID" value="MEB4590778.1"/>
    <property type="molecule type" value="Genomic_DNA"/>
</dbReference>
<name>A0ABU6CXE1_9GAMM</name>
<sequence length="66" mass="7508">MNGYEQALNQRIDGLRAERNQLLVELGSARETIRKLLEVMQAGGFGCNTGTYRVARRWLDSQEVQP</sequence>
<protein>
    <submittedName>
        <fullName evidence="2">Uncharacterized protein</fullName>
    </submittedName>
</protein>
<keyword evidence="3" id="KW-1185">Reference proteome</keyword>
<accession>A0ABU6CXE1</accession>
<reference evidence="3" key="1">
    <citation type="submission" date="2023-07" db="EMBL/GenBank/DDBJ databases">
        <title>The carbon used by Thiothrix.</title>
        <authorList>
            <person name="Chen L."/>
        </authorList>
    </citation>
    <scope>NUCLEOTIDE SEQUENCE [LARGE SCALE GENOMIC DNA]</scope>
</reference>
<comment type="caution">
    <text evidence="2">The sequence shown here is derived from an EMBL/GenBank/DDBJ whole genome shotgun (WGS) entry which is preliminary data.</text>
</comment>
<gene>
    <name evidence="2" type="ORF">VSS37_07290</name>
</gene>
<dbReference type="Proteomes" id="UP001308005">
    <property type="component" value="Unassembled WGS sequence"/>
</dbReference>
<feature type="coiled-coil region" evidence="1">
    <location>
        <begin position="5"/>
        <end position="32"/>
    </location>
</feature>
<organism evidence="2 3">
    <name type="scientific">Candidatus Thiothrix phosphatis</name>
    <dbReference type="NCBI Taxonomy" id="3112415"/>
    <lineage>
        <taxon>Bacteria</taxon>
        <taxon>Pseudomonadati</taxon>
        <taxon>Pseudomonadota</taxon>
        <taxon>Gammaproteobacteria</taxon>
        <taxon>Thiotrichales</taxon>
        <taxon>Thiotrichaceae</taxon>
        <taxon>Thiothrix</taxon>
    </lineage>
</organism>
<evidence type="ECO:0000313" key="3">
    <source>
        <dbReference type="Proteomes" id="UP001308005"/>
    </source>
</evidence>
<proteinExistence type="predicted"/>
<evidence type="ECO:0000256" key="1">
    <source>
        <dbReference type="SAM" id="Coils"/>
    </source>
</evidence>
<dbReference type="RefSeq" id="WP_324694142.1">
    <property type="nucleotide sequence ID" value="NZ_JAYMYJ010000061.1"/>
</dbReference>